<dbReference type="EMBL" id="FNFY01000031">
    <property type="protein sequence ID" value="SDL21642.1"/>
    <property type="molecule type" value="Genomic_DNA"/>
</dbReference>
<evidence type="ECO:0000313" key="16">
    <source>
        <dbReference type="Proteomes" id="UP000199008"/>
    </source>
</evidence>
<keyword evidence="16" id="KW-1185">Reference proteome</keyword>
<dbReference type="STRING" id="576118.SAMN05216216_13114"/>
<evidence type="ECO:0000256" key="11">
    <source>
        <dbReference type="ARBA" id="ARBA00047944"/>
    </source>
</evidence>
<evidence type="ECO:0000256" key="2">
    <source>
        <dbReference type="ARBA" id="ARBA00005528"/>
    </source>
</evidence>
<dbReference type="InterPro" id="IPR006700">
    <property type="entry name" value="RsmE"/>
</dbReference>
<name>A0A1G9I955_9BACL</name>
<evidence type="ECO:0000256" key="10">
    <source>
        <dbReference type="ARBA" id="ARBA00025699"/>
    </source>
</evidence>
<dbReference type="AlphaFoldDB" id="A0A1G9I955"/>
<evidence type="ECO:0000313" key="15">
    <source>
        <dbReference type="EMBL" id="SDL21642.1"/>
    </source>
</evidence>
<dbReference type="InterPro" id="IPR015947">
    <property type="entry name" value="PUA-like_sf"/>
</dbReference>
<comment type="similarity">
    <text evidence="2 12">Belongs to the RNA methyltransferase RsmE family.</text>
</comment>
<dbReference type="EC" id="2.1.1.193" evidence="3 12"/>
<dbReference type="PIRSF" id="PIRSF015601">
    <property type="entry name" value="MTase_slr0722"/>
    <property type="match status" value="1"/>
</dbReference>
<evidence type="ECO:0000256" key="7">
    <source>
        <dbReference type="ARBA" id="ARBA00022603"/>
    </source>
</evidence>
<evidence type="ECO:0000256" key="4">
    <source>
        <dbReference type="ARBA" id="ARBA00013673"/>
    </source>
</evidence>
<keyword evidence="6 12" id="KW-0698">rRNA processing</keyword>
<keyword evidence="9 12" id="KW-0949">S-adenosyl-L-methionine</keyword>
<dbReference type="InterPro" id="IPR029026">
    <property type="entry name" value="tRNA_m1G_MTases_N"/>
</dbReference>
<dbReference type="CDD" id="cd18084">
    <property type="entry name" value="RsmE-like"/>
    <property type="match status" value="1"/>
</dbReference>
<sequence>MQRYFTQDQLNINETFEVAGEDTHHIINVMRFRVDDTFEMVDGMKNVYLCKIINIEEQTVTYLPVEKYENSSEMPVRVTIICPMLKGEKFEWMLQKSTEFGASEFIIYEADRSIVKLDDKKKDKRLIRYRRVIKEASEQSKRTVIPDIHFGGKLKQFDLSGFDHTVIAYEGNAHDQSLSLNRLEKFKDGESLAFIFGPEGGLTEGEAGFDTALKTVRLGPRILRAESAPLYFLSSMSYIYE</sequence>
<gene>
    <name evidence="15" type="ORF">SAMN05216216_13114</name>
</gene>
<keyword evidence="7 12" id="KW-0489">Methyltransferase</keyword>
<dbReference type="InterPro" id="IPR046887">
    <property type="entry name" value="RsmE_PUA-like"/>
</dbReference>
<dbReference type="GO" id="GO:0070042">
    <property type="term" value="F:rRNA (uridine-N3-)-methyltransferase activity"/>
    <property type="evidence" value="ECO:0007669"/>
    <property type="project" value="TreeGrafter"/>
</dbReference>
<keyword evidence="8 12" id="KW-0808">Transferase</keyword>
<dbReference type="GO" id="GO:0070475">
    <property type="term" value="P:rRNA base methylation"/>
    <property type="evidence" value="ECO:0007669"/>
    <property type="project" value="TreeGrafter"/>
</dbReference>
<dbReference type="RefSeq" id="WP_092987842.1">
    <property type="nucleotide sequence ID" value="NZ_FNFY01000031.1"/>
</dbReference>
<dbReference type="SUPFAM" id="SSF75217">
    <property type="entry name" value="alpha/beta knot"/>
    <property type="match status" value="1"/>
</dbReference>
<dbReference type="Pfam" id="PF20260">
    <property type="entry name" value="PUA_4"/>
    <property type="match status" value="1"/>
</dbReference>
<evidence type="ECO:0000256" key="8">
    <source>
        <dbReference type="ARBA" id="ARBA00022679"/>
    </source>
</evidence>
<dbReference type="NCBIfam" id="TIGR00046">
    <property type="entry name" value="RsmE family RNA methyltransferase"/>
    <property type="match status" value="1"/>
</dbReference>
<feature type="domain" description="Ribosomal RNA small subunit methyltransferase E methyltransferase" evidence="13">
    <location>
        <begin position="73"/>
        <end position="236"/>
    </location>
</feature>
<evidence type="ECO:0000256" key="3">
    <source>
        <dbReference type="ARBA" id="ARBA00012328"/>
    </source>
</evidence>
<evidence type="ECO:0000256" key="6">
    <source>
        <dbReference type="ARBA" id="ARBA00022552"/>
    </source>
</evidence>
<dbReference type="InterPro" id="IPR046886">
    <property type="entry name" value="RsmE_MTase_dom"/>
</dbReference>
<comment type="function">
    <text evidence="10 12">Specifically methylates the N3 position of the uracil ring of uridine 1498 (m3U1498) in 16S rRNA. Acts on the fully assembled 30S ribosomal subunit.</text>
</comment>
<dbReference type="PANTHER" id="PTHR30027:SF3">
    <property type="entry name" value="16S RRNA (URACIL(1498)-N(3))-METHYLTRANSFERASE"/>
    <property type="match status" value="1"/>
</dbReference>
<evidence type="ECO:0000256" key="5">
    <source>
        <dbReference type="ARBA" id="ARBA00022490"/>
    </source>
</evidence>
<comment type="subcellular location">
    <subcellularLocation>
        <location evidence="1 12">Cytoplasm</location>
    </subcellularLocation>
</comment>
<reference evidence="16" key="1">
    <citation type="submission" date="2016-10" db="EMBL/GenBank/DDBJ databases">
        <authorList>
            <person name="Varghese N."/>
            <person name="Submissions S."/>
        </authorList>
    </citation>
    <scope>NUCLEOTIDE SEQUENCE [LARGE SCALE GENOMIC DNA]</scope>
    <source>
        <strain evidence="16">CGMCC 1.8895</strain>
    </source>
</reference>
<proteinExistence type="inferred from homology"/>
<accession>A0A1G9I955</accession>
<feature type="domain" description="Ribosomal RNA small subunit methyltransferase E PUA-like" evidence="14">
    <location>
        <begin position="20"/>
        <end position="60"/>
    </location>
</feature>
<evidence type="ECO:0000259" key="13">
    <source>
        <dbReference type="Pfam" id="PF04452"/>
    </source>
</evidence>
<dbReference type="Gene3D" id="3.40.1280.10">
    <property type="match status" value="1"/>
</dbReference>
<dbReference type="GO" id="GO:0005737">
    <property type="term" value="C:cytoplasm"/>
    <property type="evidence" value="ECO:0007669"/>
    <property type="project" value="UniProtKB-SubCell"/>
</dbReference>
<evidence type="ECO:0000259" key="14">
    <source>
        <dbReference type="Pfam" id="PF20260"/>
    </source>
</evidence>
<dbReference type="OrthoDB" id="9815641at2"/>
<organism evidence="15 16">
    <name type="scientific">Lacicoccus qingdaonensis</name>
    <dbReference type="NCBI Taxonomy" id="576118"/>
    <lineage>
        <taxon>Bacteria</taxon>
        <taxon>Bacillati</taxon>
        <taxon>Bacillota</taxon>
        <taxon>Bacilli</taxon>
        <taxon>Bacillales</taxon>
        <taxon>Salinicoccaceae</taxon>
        <taxon>Lacicoccus</taxon>
    </lineage>
</organism>
<evidence type="ECO:0000256" key="1">
    <source>
        <dbReference type="ARBA" id="ARBA00004496"/>
    </source>
</evidence>
<evidence type="ECO:0000256" key="12">
    <source>
        <dbReference type="PIRNR" id="PIRNR015601"/>
    </source>
</evidence>
<dbReference type="PANTHER" id="PTHR30027">
    <property type="entry name" value="RIBOSOMAL RNA SMALL SUBUNIT METHYLTRANSFERASE E"/>
    <property type="match status" value="1"/>
</dbReference>
<evidence type="ECO:0000256" key="9">
    <source>
        <dbReference type="ARBA" id="ARBA00022691"/>
    </source>
</evidence>
<keyword evidence="5 12" id="KW-0963">Cytoplasm</keyword>
<dbReference type="Pfam" id="PF04452">
    <property type="entry name" value="Methyltrans_RNA"/>
    <property type="match status" value="1"/>
</dbReference>
<dbReference type="Proteomes" id="UP000199008">
    <property type="component" value="Unassembled WGS sequence"/>
</dbReference>
<protein>
    <recommendedName>
        <fullName evidence="4 12">Ribosomal RNA small subunit methyltransferase E</fullName>
        <ecNumber evidence="3 12">2.1.1.193</ecNumber>
    </recommendedName>
</protein>
<comment type="catalytic activity">
    <reaction evidence="11 12">
        <text>uridine(1498) in 16S rRNA + S-adenosyl-L-methionine = N(3)-methyluridine(1498) in 16S rRNA + S-adenosyl-L-homocysteine + H(+)</text>
        <dbReference type="Rhea" id="RHEA:42920"/>
        <dbReference type="Rhea" id="RHEA-COMP:10283"/>
        <dbReference type="Rhea" id="RHEA-COMP:10284"/>
        <dbReference type="ChEBI" id="CHEBI:15378"/>
        <dbReference type="ChEBI" id="CHEBI:57856"/>
        <dbReference type="ChEBI" id="CHEBI:59789"/>
        <dbReference type="ChEBI" id="CHEBI:65315"/>
        <dbReference type="ChEBI" id="CHEBI:74502"/>
        <dbReference type="EC" id="2.1.1.193"/>
    </reaction>
</comment>
<dbReference type="InterPro" id="IPR029028">
    <property type="entry name" value="Alpha/beta_knot_MTases"/>
</dbReference>
<dbReference type="SUPFAM" id="SSF88697">
    <property type="entry name" value="PUA domain-like"/>
    <property type="match status" value="1"/>
</dbReference>